<proteinExistence type="predicted"/>
<dbReference type="EMBL" id="CM000762">
    <property type="protein sequence ID" value="KXG33723.1"/>
    <property type="molecule type" value="Genomic_DNA"/>
</dbReference>
<dbReference type="InParanoid" id="A0A1B6Q724"/>
<evidence type="ECO:0000313" key="1">
    <source>
        <dbReference type="EMBL" id="KXG33723.1"/>
    </source>
</evidence>
<sequence>MFLSRDGFGSSTSTVILIAKFTNNSCCYLFLLLHIGNLMTSVCLSECINIVWVYGMNINTFVCISS</sequence>
<reference evidence="1 2" key="1">
    <citation type="journal article" date="2009" name="Nature">
        <title>The Sorghum bicolor genome and the diversification of grasses.</title>
        <authorList>
            <person name="Paterson A.H."/>
            <person name="Bowers J.E."/>
            <person name="Bruggmann R."/>
            <person name="Dubchak I."/>
            <person name="Grimwood J."/>
            <person name="Gundlach H."/>
            <person name="Haberer G."/>
            <person name="Hellsten U."/>
            <person name="Mitros T."/>
            <person name="Poliakov A."/>
            <person name="Schmutz J."/>
            <person name="Spannagl M."/>
            <person name="Tang H."/>
            <person name="Wang X."/>
            <person name="Wicker T."/>
            <person name="Bharti A.K."/>
            <person name="Chapman J."/>
            <person name="Feltus F.A."/>
            <person name="Gowik U."/>
            <person name="Grigoriev I.V."/>
            <person name="Lyons E."/>
            <person name="Maher C.A."/>
            <person name="Martis M."/>
            <person name="Narechania A."/>
            <person name="Otillar R.P."/>
            <person name="Penning B.W."/>
            <person name="Salamov A.A."/>
            <person name="Wang Y."/>
            <person name="Zhang L."/>
            <person name="Carpita N.C."/>
            <person name="Freeling M."/>
            <person name="Gingle A.R."/>
            <person name="Hash C.T."/>
            <person name="Keller B."/>
            <person name="Klein P."/>
            <person name="Kresovich S."/>
            <person name="McCann M.C."/>
            <person name="Ming R."/>
            <person name="Peterson D.G."/>
            <person name="Mehboob-ur-Rahman"/>
            <person name="Ware D."/>
            <person name="Westhoff P."/>
            <person name="Mayer K.F."/>
            <person name="Messing J."/>
            <person name="Rokhsar D.S."/>
        </authorList>
    </citation>
    <scope>NUCLEOTIDE SEQUENCE [LARGE SCALE GENOMIC DNA]</scope>
    <source>
        <strain evidence="2">cv. BTx623</strain>
    </source>
</reference>
<organism evidence="1 2">
    <name type="scientific">Sorghum bicolor</name>
    <name type="common">Sorghum</name>
    <name type="synonym">Sorghum vulgare</name>
    <dbReference type="NCBI Taxonomy" id="4558"/>
    <lineage>
        <taxon>Eukaryota</taxon>
        <taxon>Viridiplantae</taxon>
        <taxon>Streptophyta</taxon>
        <taxon>Embryophyta</taxon>
        <taxon>Tracheophyta</taxon>
        <taxon>Spermatophyta</taxon>
        <taxon>Magnoliopsida</taxon>
        <taxon>Liliopsida</taxon>
        <taxon>Poales</taxon>
        <taxon>Poaceae</taxon>
        <taxon>PACMAD clade</taxon>
        <taxon>Panicoideae</taxon>
        <taxon>Andropogonodae</taxon>
        <taxon>Andropogoneae</taxon>
        <taxon>Sorghinae</taxon>
        <taxon>Sorghum</taxon>
    </lineage>
</organism>
<dbReference type="Gramene" id="KXG33723">
    <property type="protein sequence ID" value="KXG33723"/>
    <property type="gene ID" value="SORBI_3003G361600"/>
</dbReference>
<gene>
    <name evidence="1" type="ORF">SORBI_3003G361600</name>
</gene>
<protein>
    <submittedName>
        <fullName evidence="1">Uncharacterized protein</fullName>
    </submittedName>
</protein>
<keyword evidence="2" id="KW-1185">Reference proteome</keyword>
<dbReference type="Proteomes" id="UP000000768">
    <property type="component" value="Chromosome 3"/>
</dbReference>
<dbReference type="AlphaFoldDB" id="A0A1B6Q724"/>
<reference evidence="2" key="2">
    <citation type="journal article" date="2018" name="Plant J.">
        <title>The Sorghum bicolor reference genome: improved assembly, gene annotations, a transcriptome atlas, and signatures of genome organization.</title>
        <authorList>
            <person name="McCormick R.F."/>
            <person name="Truong S.K."/>
            <person name="Sreedasyam A."/>
            <person name="Jenkins J."/>
            <person name="Shu S."/>
            <person name="Sims D."/>
            <person name="Kennedy M."/>
            <person name="Amirebrahimi M."/>
            <person name="Weers B.D."/>
            <person name="McKinley B."/>
            <person name="Mattison A."/>
            <person name="Morishige D.T."/>
            <person name="Grimwood J."/>
            <person name="Schmutz J."/>
            <person name="Mullet J.E."/>
        </authorList>
    </citation>
    <scope>NUCLEOTIDE SEQUENCE [LARGE SCALE GENOMIC DNA]</scope>
    <source>
        <strain evidence="2">cv. BTx623</strain>
    </source>
</reference>
<evidence type="ECO:0000313" key="2">
    <source>
        <dbReference type="Proteomes" id="UP000000768"/>
    </source>
</evidence>
<accession>A0A1B6Q724</accession>
<name>A0A1B6Q724_SORBI</name>